<keyword evidence="9" id="KW-0175">Coiled coil</keyword>
<sequence>MKQTLLYEGRTIIQQIKIELEKFFDNFDNTETLVELQNKLHQWREQVESAHQMKVSIDGNLQKIDEIKKQRQKAKVHLIRLKEELEEFLKEKRKRLEYMKLACDNPLELNELLFYAQKISSSTSAPHNWDSSKPLGLFKPPNPQEDMMRSRKHTIEAESEIENKKFGESLETNKIGQINMPMGKPLPQRKEESDEEFDFDNF</sequence>
<comment type="function">
    <text evidence="8">Component of the Mediator complex, a coactivator involved in the regulated transcription of nearly all RNA polymerase II-dependent genes. Mediator functions as a bridge to convey information from gene-specific regulatory proteins to the basal RNA polymerase II transcription machinery. Mediator is recruited to promoters by direct interactions with regulatory proteins and serves as a scaffold for the assembly of a functional preinitiation complex with RNA polymerase II and the general transcription factors.</text>
</comment>
<feature type="region of interest" description="Disordered" evidence="10">
    <location>
        <begin position="158"/>
        <end position="202"/>
    </location>
</feature>
<evidence type="ECO:0000256" key="8">
    <source>
        <dbReference type="RuleBase" id="RU364141"/>
    </source>
</evidence>
<gene>
    <name evidence="8" type="primary">MED4</name>
    <name evidence="11" type="ORF">O9G_003592</name>
</gene>
<dbReference type="AlphaFoldDB" id="A0A075APD5"/>
<evidence type="ECO:0000256" key="5">
    <source>
        <dbReference type="ARBA" id="ARBA00023163"/>
    </source>
</evidence>
<dbReference type="PANTHER" id="PTHR13208">
    <property type="entry name" value="MEDIATOR OF RNA POLYMERASE II TRANSCRIPTION SUBUNIT 4"/>
    <property type="match status" value="1"/>
</dbReference>
<evidence type="ECO:0000313" key="11">
    <source>
        <dbReference type="EMBL" id="EPZ31883.1"/>
    </source>
</evidence>
<dbReference type="GO" id="GO:0016592">
    <property type="term" value="C:mediator complex"/>
    <property type="evidence" value="ECO:0007669"/>
    <property type="project" value="InterPro"/>
</dbReference>
<dbReference type="InterPro" id="IPR019258">
    <property type="entry name" value="Mediator_Med4"/>
</dbReference>
<dbReference type="Pfam" id="PF10018">
    <property type="entry name" value="Med4"/>
    <property type="match status" value="1"/>
</dbReference>
<keyword evidence="8" id="KW-0010">Activator</keyword>
<accession>A0A075APD5</accession>
<dbReference type="GO" id="GO:0070847">
    <property type="term" value="C:core mediator complex"/>
    <property type="evidence" value="ECO:0007669"/>
    <property type="project" value="TreeGrafter"/>
</dbReference>
<keyword evidence="5 8" id="KW-0804">Transcription</keyword>
<reference evidence="11 12" key="1">
    <citation type="journal article" date="2013" name="Curr. Biol.">
        <title>Shared signatures of parasitism and phylogenomics unite Cryptomycota and microsporidia.</title>
        <authorList>
            <person name="James T.Y."/>
            <person name="Pelin A."/>
            <person name="Bonen L."/>
            <person name="Ahrendt S."/>
            <person name="Sain D."/>
            <person name="Corradi N."/>
            <person name="Stajich J.E."/>
        </authorList>
    </citation>
    <scope>NUCLEOTIDE SEQUENCE [LARGE SCALE GENOMIC DNA]</scope>
    <source>
        <strain evidence="11 12">CSF55</strain>
    </source>
</reference>
<dbReference type="OrthoDB" id="1929813at2759"/>
<organism evidence="11 12">
    <name type="scientific">Rozella allomycis (strain CSF55)</name>
    <dbReference type="NCBI Taxonomy" id="988480"/>
    <lineage>
        <taxon>Eukaryota</taxon>
        <taxon>Fungi</taxon>
        <taxon>Fungi incertae sedis</taxon>
        <taxon>Cryptomycota</taxon>
        <taxon>Cryptomycota incertae sedis</taxon>
        <taxon>Rozella</taxon>
    </lineage>
</organism>
<evidence type="ECO:0000256" key="2">
    <source>
        <dbReference type="ARBA" id="ARBA00009626"/>
    </source>
</evidence>
<evidence type="ECO:0000313" key="12">
    <source>
        <dbReference type="Proteomes" id="UP000030755"/>
    </source>
</evidence>
<evidence type="ECO:0000256" key="6">
    <source>
        <dbReference type="ARBA" id="ARBA00023242"/>
    </source>
</evidence>
<evidence type="ECO:0000256" key="1">
    <source>
        <dbReference type="ARBA" id="ARBA00004123"/>
    </source>
</evidence>
<comment type="subunit">
    <text evidence="8">Component of the Mediator complex.</text>
</comment>
<keyword evidence="4 8" id="KW-0805">Transcription regulation</keyword>
<evidence type="ECO:0000256" key="7">
    <source>
        <dbReference type="ARBA" id="ARBA00031257"/>
    </source>
</evidence>
<dbReference type="GO" id="GO:0006357">
    <property type="term" value="P:regulation of transcription by RNA polymerase II"/>
    <property type="evidence" value="ECO:0007669"/>
    <property type="project" value="InterPro"/>
</dbReference>
<proteinExistence type="inferred from homology"/>
<comment type="subcellular location">
    <subcellularLocation>
        <location evidence="1 8">Nucleus</location>
    </subcellularLocation>
</comment>
<evidence type="ECO:0000256" key="4">
    <source>
        <dbReference type="ARBA" id="ARBA00023015"/>
    </source>
</evidence>
<evidence type="ECO:0000256" key="10">
    <source>
        <dbReference type="SAM" id="MobiDB-lite"/>
    </source>
</evidence>
<dbReference type="GO" id="GO:0003712">
    <property type="term" value="F:transcription coregulator activity"/>
    <property type="evidence" value="ECO:0007669"/>
    <property type="project" value="InterPro"/>
</dbReference>
<keyword evidence="12" id="KW-1185">Reference proteome</keyword>
<evidence type="ECO:0000256" key="9">
    <source>
        <dbReference type="SAM" id="Coils"/>
    </source>
</evidence>
<dbReference type="PANTHER" id="PTHR13208:SF2">
    <property type="entry name" value="MEDIATOR OF RNA POLYMERASE II TRANSCRIPTION SUBUNIT 4"/>
    <property type="match status" value="1"/>
</dbReference>
<name>A0A075APD5_ROZAC</name>
<dbReference type="Proteomes" id="UP000030755">
    <property type="component" value="Unassembled WGS sequence"/>
</dbReference>
<protein>
    <recommendedName>
        <fullName evidence="3 8">Mediator of RNA polymerase II transcription subunit 4</fullName>
    </recommendedName>
    <alternativeName>
        <fullName evidence="7 8">Mediator complex subunit 4</fullName>
    </alternativeName>
</protein>
<dbReference type="HOGENOM" id="CLU_1355337_0_0_1"/>
<feature type="compositionally biased region" description="Acidic residues" evidence="10">
    <location>
        <begin position="193"/>
        <end position="202"/>
    </location>
</feature>
<feature type="compositionally biased region" description="Basic and acidic residues" evidence="10">
    <location>
        <begin position="158"/>
        <end position="168"/>
    </location>
</feature>
<comment type="similarity">
    <text evidence="2 8">Belongs to the Mediator complex subunit 4 family.</text>
</comment>
<feature type="coiled-coil region" evidence="9">
    <location>
        <begin position="33"/>
        <end position="91"/>
    </location>
</feature>
<dbReference type="EMBL" id="KE561207">
    <property type="protein sequence ID" value="EPZ31883.1"/>
    <property type="molecule type" value="Genomic_DNA"/>
</dbReference>
<evidence type="ECO:0000256" key="3">
    <source>
        <dbReference type="ARBA" id="ARBA00020629"/>
    </source>
</evidence>
<keyword evidence="6 8" id="KW-0539">Nucleus</keyword>